<feature type="transmembrane region" description="Helical" evidence="1">
    <location>
        <begin position="166"/>
        <end position="182"/>
    </location>
</feature>
<sequence length="195" mass="21048">MHLYCRNSIREISFINISSRRFQVAYSSALPIAWITLRVLILLNWLYGAAILALLIATIVAEEWTFTALGITPSSGIPSMIMGLRAIAVFGLVAVPLNAVVLRRLLVIVETVRRGDPFVAANASHLHAIAWALLGLQVLSLVIGGIGEAISTPAHPLHLDAGFSPSGWLAVLLTFILARVFAEGTLMREDLEGTV</sequence>
<dbReference type="AlphaFoldDB" id="A0A2U2IZC6"/>
<reference evidence="2 3" key="1">
    <citation type="submission" date="2018-05" db="EMBL/GenBank/DDBJ databases">
        <title>Genome of Sphingosinicella humi QZX222.</title>
        <authorList>
            <person name="Qiao Z."/>
            <person name="Wang G."/>
        </authorList>
    </citation>
    <scope>NUCLEOTIDE SEQUENCE [LARGE SCALE GENOMIC DNA]</scope>
    <source>
        <strain evidence="2 3">QZX222</strain>
    </source>
</reference>
<dbReference type="Pfam" id="PF11188">
    <property type="entry name" value="DUF2975"/>
    <property type="match status" value="1"/>
</dbReference>
<protein>
    <recommendedName>
        <fullName evidence="4">DUF2975 domain-containing protein</fullName>
    </recommendedName>
</protein>
<keyword evidence="1" id="KW-0812">Transmembrane</keyword>
<evidence type="ECO:0000256" key="1">
    <source>
        <dbReference type="SAM" id="Phobius"/>
    </source>
</evidence>
<feature type="transmembrane region" description="Helical" evidence="1">
    <location>
        <begin position="81"/>
        <end position="102"/>
    </location>
</feature>
<comment type="caution">
    <text evidence="2">The sequence shown here is derived from an EMBL/GenBank/DDBJ whole genome shotgun (WGS) entry which is preliminary data.</text>
</comment>
<keyword evidence="1" id="KW-0472">Membrane</keyword>
<dbReference type="InterPro" id="IPR021354">
    <property type="entry name" value="DUF2975"/>
</dbReference>
<dbReference type="EMBL" id="QFFF01000001">
    <property type="protein sequence ID" value="PWG01445.1"/>
    <property type="molecule type" value="Genomic_DNA"/>
</dbReference>
<feature type="transmembrane region" description="Helical" evidence="1">
    <location>
        <begin position="39"/>
        <end position="61"/>
    </location>
</feature>
<evidence type="ECO:0000313" key="3">
    <source>
        <dbReference type="Proteomes" id="UP000245916"/>
    </source>
</evidence>
<evidence type="ECO:0000313" key="2">
    <source>
        <dbReference type="EMBL" id="PWG01445.1"/>
    </source>
</evidence>
<keyword evidence="1" id="KW-1133">Transmembrane helix</keyword>
<proteinExistence type="predicted"/>
<dbReference type="Proteomes" id="UP000245916">
    <property type="component" value="Unassembled WGS sequence"/>
</dbReference>
<accession>A0A2U2IZC6</accession>
<organism evidence="2 3">
    <name type="scientific">Allosphingosinicella humi</name>
    <dbReference type="NCBI Taxonomy" id="2068657"/>
    <lineage>
        <taxon>Bacteria</taxon>
        <taxon>Pseudomonadati</taxon>
        <taxon>Pseudomonadota</taxon>
        <taxon>Alphaproteobacteria</taxon>
        <taxon>Sphingomonadales</taxon>
        <taxon>Sphingomonadaceae</taxon>
        <taxon>Allosphingosinicella</taxon>
    </lineage>
</organism>
<evidence type="ECO:0008006" key="4">
    <source>
        <dbReference type="Google" id="ProtNLM"/>
    </source>
</evidence>
<name>A0A2U2IZC6_9SPHN</name>
<gene>
    <name evidence="2" type="ORF">DF286_00085</name>
</gene>
<feature type="transmembrane region" description="Helical" evidence="1">
    <location>
        <begin position="123"/>
        <end position="146"/>
    </location>
</feature>
<keyword evidence="3" id="KW-1185">Reference proteome</keyword>